<dbReference type="OrthoDB" id="412814at2759"/>
<sequence length="330" mass="37338">MSTLEHELFGSFDSDDSEHDIIGYNEPVLEKEKELSITTIATSTTTAKEYDILLDNVSLSLRSDPIFQSIMNCTDDEDDSNSCTPSNSRLESMRHHHQSHPYIEGLTLHSNILTHQDQAKLMAQITEKNFFKGGQQNQAMCFGERDLEWLEWLEEVMKERGVLSEPYCRGGINGWTERDPLFDQSIMNLYYPGDGIKPHVDLARFEDGIIIVSLISAINMDFYPARKPMSPEDPPEGSSTSSRSSSFTEESLVERKPSFTVRLKPGSIISMQGPARYLWEHGIQETSQDLVNGEWVTRKIRVSVTLRKMRAAAWEVGRPSALDNGAADRK</sequence>
<dbReference type="GO" id="GO:0005759">
    <property type="term" value="C:mitochondrial matrix"/>
    <property type="evidence" value="ECO:0007669"/>
    <property type="project" value="TreeGrafter"/>
</dbReference>
<dbReference type="PANTHER" id="PTHR21052">
    <property type="entry name" value="SPERMATOGENESIS ASSOCIATED 11-RELATED"/>
    <property type="match status" value="1"/>
</dbReference>
<dbReference type="GO" id="GO:0006631">
    <property type="term" value="P:fatty acid metabolic process"/>
    <property type="evidence" value="ECO:0007669"/>
    <property type="project" value="TreeGrafter"/>
</dbReference>
<reference evidence="3 4" key="1">
    <citation type="submission" date="2016-07" db="EMBL/GenBank/DDBJ databases">
        <title>Pervasive Adenine N6-methylation of Active Genes in Fungi.</title>
        <authorList>
            <consortium name="DOE Joint Genome Institute"/>
            <person name="Mondo S.J."/>
            <person name="Dannebaum R.O."/>
            <person name="Kuo R.C."/>
            <person name="Labutti K."/>
            <person name="Haridas S."/>
            <person name="Kuo A."/>
            <person name="Salamov A."/>
            <person name="Ahrendt S.R."/>
            <person name="Lipzen A."/>
            <person name="Sullivan W."/>
            <person name="Andreopoulos W.B."/>
            <person name="Clum A."/>
            <person name="Lindquist E."/>
            <person name="Daum C."/>
            <person name="Ramamoorthy G.K."/>
            <person name="Gryganskyi A."/>
            <person name="Culley D."/>
            <person name="Magnuson J.K."/>
            <person name="James T.Y."/>
            <person name="O'Malley M.A."/>
            <person name="Stajich J.E."/>
            <person name="Spatafora J.W."/>
            <person name="Visel A."/>
            <person name="Grigoriev I.V."/>
        </authorList>
    </citation>
    <scope>NUCLEOTIDE SEQUENCE [LARGE SCALE GENOMIC DNA]</scope>
    <source>
        <strain evidence="3 4">NRRL 3116</strain>
    </source>
</reference>
<dbReference type="InterPro" id="IPR032870">
    <property type="entry name" value="ALKBH7-like"/>
</dbReference>
<feature type="compositionally biased region" description="Polar residues" evidence="1">
    <location>
        <begin position="81"/>
        <end position="90"/>
    </location>
</feature>
<evidence type="ECO:0000313" key="4">
    <source>
        <dbReference type="Proteomes" id="UP000193648"/>
    </source>
</evidence>
<dbReference type="GO" id="GO:0006974">
    <property type="term" value="P:DNA damage response"/>
    <property type="evidence" value="ECO:0007669"/>
    <property type="project" value="InterPro"/>
</dbReference>
<comment type="caution">
    <text evidence="3">The sequence shown here is derived from an EMBL/GenBank/DDBJ whole genome shotgun (WGS) entry which is preliminary data.</text>
</comment>
<dbReference type="EMBL" id="MCFF01000045">
    <property type="protein sequence ID" value="ORZ06557.1"/>
    <property type="molecule type" value="Genomic_DNA"/>
</dbReference>
<dbReference type="PANTHER" id="PTHR21052:SF0">
    <property type="entry name" value="ALPHA-KETOGLUTARATE-DEPENDENT DIOXYGENASE ALKB HOMOLOG 7, MITOCHONDRIAL"/>
    <property type="match status" value="1"/>
</dbReference>
<dbReference type="InterPro" id="IPR037151">
    <property type="entry name" value="AlkB-like_sf"/>
</dbReference>
<dbReference type="Proteomes" id="UP000193648">
    <property type="component" value="Unassembled WGS sequence"/>
</dbReference>
<dbReference type="AlphaFoldDB" id="A0A1Y2GDP8"/>
<feature type="region of interest" description="Disordered" evidence="1">
    <location>
        <begin position="226"/>
        <end position="251"/>
    </location>
</feature>
<evidence type="ECO:0000256" key="1">
    <source>
        <dbReference type="SAM" id="MobiDB-lite"/>
    </source>
</evidence>
<dbReference type="Gene3D" id="2.60.120.590">
    <property type="entry name" value="Alpha-ketoglutarate-dependent dioxygenase AlkB-like"/>
    <property type="match status" value="1"/>
</dbReference>
<dbReference type="GeneID" id="33563484"/>
<accession>A0A1Y2GDP8</accession>
<dbReference type="SUPFAM" id="SSF51197">
    <property type="entry name" value="Clavaminate synthase-like"/>
    <property type="match status" value="1"/>
</dbReference>
<organism evidence="3 4">
    <name type="scientific">Lobosporangium transversale</name>
    <dbReference type="NCBI Taxonomy" id="64571"/>
    <lineage>
        <taxon>Eukaryota</taxon>
        <taxon>Fungi</taxon>
        <taxon>Fungi incertae sedis</taxon>
        <taxon>Mucoromycota</taxon>
        <taxon>Mortierellomycotina</taxon>
        <taxon>Mortierellomycetes</taxon>
        <taxon>Mortierellales</taxon>
        <taxon>Mortierellaceae</taxon>
        <taxon>Lobosporangium</taxon>
    </lineage>
</organism>
<dbReference type="InterPro" id="IPR027450">
    <property type="entry name" value="AlkB-like"/>
</dbReference>
<gene>
    <name evidence="3" type="ORF">BCR41DRAFT_326976</name>
</gene>
<dbReference type="RefSeq" id="XP_021877600.1">
    <property type="nucleotide sequence ID" value="XM_022021640.1"/>
</dbReference>
<dbReference type="Pfam" id="PF13532">
    <property type="entry name" value="2OG-FeII_Oxy_2"/>
    <property type="match status" value="1"/>
</dbReference>
<dbReference type="InParanoid" id="A0A1Y2GDP8"/>
<evidence type="ECO:0000313" key="3">
    <source>
        <dbReference type="EMBL" id="ORZ06557.1"/>
    </source>
</evidence>
<feature type="domain" description="Fe2OG dioxygenase" evidence="2">
    <location>
        <begin position="181"/>
        <end position="310"/>
    </location>
</feature>
<evidence type="ECO:0000259" key="2">
    <source>
        <dbReference type="PROSITE" id="PS51471"/>
    </source>
</evidence>
<feature type="region of interest" description="Disordered" evidence="1">
    <location>
        <begin position="75"/>
        <end position="95"/>
    </location>
</feature>
<protein>
    <recommendedName>
        <fullName evidence="2">Fe2OG dioxygenase domain-containing protein</fullName>
    </recommendedName>
</protein>
<keyword evidence="4" id="KW-1185">Reference proteome</keyword>
<dbReference type="InterPro" id="IPR005123">
    <property type="entry name" value="Oxoglu/Fe-dep_dioxygenase_dom"/>
</dbReference>
<proteinExistence type="predicted"/>
<name>A0A1Y2GDP8_9FUNG</name>
<feature type="compositionally biased region" description="Low complexity" evidence="1">
    <location>
        <begin position="238"/>
        <end position="250"/>
    </location>
</feature>
<dbReference type="PROSITE" id="PS51471">
    <property type="entry name" value="FE2OG_OXY"/>
    <property type="match status" value="1"/>
</dbReference>